<sequence length="540" mass="56306">MRRAKGTAVLAVAAVLGGCDLDPGRVDDIVHADDARPRRVETAGGPVVGAAAAGGQAFLGIPYAAPPVGPLRWRAPQPAAPWTEPRDATRLGSSCLQNLALSAQVGGRGGGPTLGQEDCLTLNVYAPPDAAAGSGRPVMVWIHGGAFVLGTSGQYDPSALARREGVVVVTLNYRLGALGFLAHPSLRGEPGEGAFALLDQRAALAWVKRNIGGFGGDPRRVTLFGQSAGAWSACYQMASPGSAGLFSRAILQSGACVIPETSVTPGVAEAGGARMADDLGCSGPDALACLRALPAGDVVEAAPERPGVTGPNSWAPVAGLDVLPLQPRAAFASGRFNRVPVIDGTDRDEGRLFAYLRGLRADLLSDASYEAEIRRLFGARAAAILADYPASRFDSPKAAYAAVLTDGYFSCAALDLDRAVGAWAPVYAYEFDDPQAAFSLPTLPFSGGLGSYHTSEIAYVFDRPWALADPSAFDDAQARLSAEMQDLWGSFAWDGRPKGATAWPRYRSSADVVRLSPHDPGPAADVAARHRCEFWDGPGR</sequence>
<proteinExistence type="inferred from homology"/>
<dbReference type="PROSITE" id="PS51257">
    <property type="entry name" value="PROKAR_LIPOPROTEIN"/>
    <property type="match status" value="1"/>
</dbReference>
<dbReference type="Gene3D" id="3.40.50.1820">
    <property type="entry name" value="alpha/beta hydrolase"/>
    <property type="match status" value="1"/>
</dbReference>
<dbReference type="OrthoDB" id="9775851at2"/>
<reference evidence="5 6" key="1">
    <citation type="submission" date="2018-12" db="EMBL/GenBank/DDBJ databases">
        <authorList>
            <person name="Grouzdev D.S."/>
            <person name="Krutkina M.S."/>
        </authorList>
    </citation>
    <scope>NUCLEOTIDE SEQUENCE [LARGE SCALE GENOMIC DNA]</scope>
    <source>
        <strain evidence="5 6">RmlP026</strain>
    </source>
</reference>
<organism evidence="5 6">
    <name type="scientific">Lichenibacterium minor</name>
    <dbReference type="NCBI Taxonomy" id="2316528"/>
    <lineage>
        <taxon>Bacteria</taxon>
        <taxon>Pseudomonadati</taxon>
        <taxon>Pseudomonadota</taxon>
        <taxon>Alphaproteobacteria</taxon>
        <taxon>Hyphomicrobiales</taxon>
        <taxon>Lichenihabitantaceae</taxon>
        <taxon>Lichenibacterium</taxon>
    </lineage>
</organism>
<evidence type="ECO:0000313" key="6">
    <source>
        <dbReference type="Proteomes" id="UP000290759"/>
    </source>
</evidence>
<dbReference type="InterPro" id="IPR002018">
    <property type="entry name" value="CarbesteraseB"/>
</dbReference>
<dbReference type="InterPro" id="IPR019819">
    <property type="entry name" value="Carboxylesterase_B_CS"/>
</dbReference>
<dbReference type="PROSITE" id="PS00122">
    <property type="entry name" value="CARBOXYLESTERASE_B_1"/>
    <property type="match status" value="1"/>
</dbReference>
<dbReference type="PROSITE" id="PS00941">
    <property type="entry name" value="CARBOXYLESTERASE_B_2"/>
    <property type="match status" value="1"/>
</dbReference>
<dbReference type="InterPro" id="IPR050309">
    <property type="entry name" value="Type-B_Carboxylest/Lipase"/>
</dbReference>
<evidence type="ECO:0000256" key="1">
    <source>
        <dbReference type="ARBA" id="ARBA00005964"/>
    </source>
</evidence>
<reference evidence="5 6" key="2">
    <citation type="submission" date="2019-02" db="EMBL/GenBank/DDBJ databases">
        <title>'Lichenibacterium ramalinii' gen. nov. sp. nov., 'Lichenibacterium minor' gen. nov. sp. nov.</title>
        <authorList>
            <person name="Pankratov T."/>
        </authorList>
    </citation>
    <scope>NUCLEOTIDE SEQUENCE [LARGE SCALE GENOMIC DNA]</scope>
    <source>
        <strain evidence="5 6">RmlP026</strain>
    </source>
</reference>
<dbReference type="Proteomes" id="UP000290759">
    <property type="component" value="Unassembled WGS sequence"/>
</dbReference>
<dbReference type="SUPFAM" id="SSF53474">
    <property type="entry name" value="alpha/beta-Hydrolases"/>
    <property type="match status" value="1"/>
</dbReference>
<dbReference type="InterPro" id="IPR019826">
    <property type="entry name" value="Carboxylesterase_B_AS"/>
</dbReference>
<dbReference type="AlphaFoldDB" id="A0A4Q2U6M8"/>
<dbReference type="InterPro" id="IPR029058">
    <property type="entry name" value="AB_hydrolase_fold"/>
</dbReference>
<evidence type="ECO:0000259" key="4">
    <source>
        <dbReference type="Pfam" id="PF00135"/>
    </source>
</evidence>
<dbReference type="Pfam" id="PF00135">
    <property type="entry name" value="COesterase"/>
    <property type="match status" value="1"/>
</dbReference>
<accession>A0A4Q2U6M8</accession>
<protein>
    <recommendedName>
        <fullName evidence="3">Carboxylic ester hydrolase</fullName>
        <ecNumber evidence="3">3.1.1.-</ecNumber>
    </recommendedName>
</protein>
<evidence type="ECO:0000256" key="2">
    <source>
        <dbReference type="ARBA" id="ARBA00022801"/>
    </source>
</evidence>
<dbReference type="EC" id="3.1.1.-" evidence="3"/>
<dbReference type="RefSeq" id="WP_129227147.1">
    <property type="nucleotide sequence ID" value="NZ_QYBB01000013.1"/>
</dbReference>
<feature type="domain" description="Carboxylesterase type B" evidence="4">
    <location>
        <begin position="38"/>
        <end position="535"/>
    </location>
</feature>
<evidence type="ECO:0000313" key="5">
    <source>
        <dbReference type="EMBL" id="RYC31528.1"/>
    </source>
</evidence>
<keyword evidence="6" id="KW-1185">Reference proteome</keyword>
<evidence type="ECO:0000256" key="3">
    <source>
        <dbReference type="RuleBase" id="RU361235"/>
    </source>
</evidence>
<comment type="caution">
    <text evidence="5">The sequence shown here is derived from an EMBL/GenBank/DDBJ whole genome shotgun (WGS) entry which is preliminary data.</text>
</comment>
<dbReference type="GO" id="GO:0016787">
    <property type="term" value="F:hydrolase activity"/>
    <property type="evidence" value="ECO:0007669"/>
    <property type="project" value="UniProtKB-KW"/>
</dbReference>
<gene>
    <name evidence="5" type="ORF">D3273_12850</name>
</gene>
<comment type="similarity">
    <text evidence="1 3">Belongs to the type-B carboxylesterase/lipase family.</text>
</comment>
<dbReference type="PANTHER" id="PTHR11559">
    <property type="entry name" value="CARBOXYLESTERASE"/>
    <property type="match status" value="1"/>
</dbReference>
<keyword evidence="2 3" id="KW-0378">Hydrolase</keyword>
<name>A0A4Q2U6M8_9HYPH</name>
<dbReference type="EMBL" id="QYBB01000013">
    <property type="protein sequence ID" value="RYC31528.1"/>
    <property type="molecule type" value="Genomic_DNA"/>
</dbReference>